<evidence type="ECO:0000313" key="10">
    <source>
        <dbReference type="Proteomes" id="UP001637994"/>
    </source>
</evidence>
<evidence type="ECO:0000256" key="2">
    <source>
        <dbReference type="ARBA" id="ARBA00022448"/>
    </source>
</evidence>
<name>A0ABW9MEN7_9FIRM</name>
<organism evidence="9 10">
    <name type="scientific">Anaerococcus kampingae</name>
    <dbReference type="NCBI Taxonomy" id="3115614"/>
    <lineage>
        <taxon>Bacteria</taxon>
        <taxon>Bacillati</taxon>
        <taxon>Bacillota</taxon>
        <taxon>Tissierellia</taxon>
        <taxon>Tissierellales</taxon>
        <taxon>Peptoniphilaceae</taxon>
        <taxon>Anaerococcus</taxon>
    </lineage>
</organism>
<comment type="function">
    <text evidence="8">Part of a membrane-bound complex that couples electron transfer with translocation of ions across the membrane.</text>
</comment>
<feature type="transmembrane region" description="Helical" evidence="8">
    <location>
        <begin position="144"/>
        <end position="171"/>
    </location>
</feature>
<dbReference type="PIRSF" id="PIRSF006102">
    <property type="entry name" value="NQR_DE"/>
    <property type="match status" value="1"/>
</dbReference>
<evidence type="ECO:0000256" key="5">
    <source>
        <dbReference type="ARBA" id="ARBA00022982"/>
    </source>
</evidence>
<evidence type="ECO:0000256" key="4">
    <source>
        <dbReference type="ARBA" id="ARBA00022967"/>
    </source>
</evidence>
<keyword evidence="10" id="KW-1185">Reference proteome</keyword>
<dbReference type="NCBIfam" id="TIGR01948">
    <property type="entry name" value="rnfE"/>
    <property type="match status" value="1"/>
</dbReference>
<keyword evidence="4 8" id="KW-1278">Translocase</keyword>
<dbReference type="InterPro" id="IPR003667">
    <property type="entry name" value="NqrDE/RnfAE"/>
</dbReference>
<comment type="subunit">
    <text evidence="8">The complex is composed of six subunits: RnfA, RnfB, RnfC, RnfD, RnfE and RnfG.</text>
</comment>
<dbReference type="HAMAP" id="MF_00478">
    <property type="entry name" value="RsxE_RnfE"/>
    <property type="match status" value="1"/>
</dbReference>
<keyword evidence="2 8" id="KW-0813">Transport</keyword>
<dbReference type="PANTHER" id="PTHR30586">
    <property type="entry name" value="ELECTRON TRANSPORT COMPLEX PROTEIN RNFE"/>
    <property type="match status" value="1"/>
</dbReference>
<evidence type="ECO:0000256" key="7">
    <source>
        <dbReference type="ARBA" id="ARBA00023136"/>
    </source>
</evidence>
<feature type="transmembrane region" description="Helical" evidence="8">
    <location>
        <begin position="21"/>
        <end position="40"/>
    </location>
</feature>
<dbReference type="EC" id="7.-.-.-" evidence="8"/>
<keyword evidence="7 8" id="KW-0472">Membrane</keyword>
<sequence>MAKENKKEKVNFGKIFTDGIIKNNPVLVQMVGMCSVLAISSTLTNAVGMGVSVTFVLVMSNLVISLLRNFISDEIRIPSFIVVIAGFVTIVQMLIKAYAPALDQSLGIFIPLIVVNCIILARAEGFASQNGPIASIVDGISQGIGYTIAISILAFFRELLGAGTLFGIGIIPEEYTIGFMLQPASSFIVLGMIYAAFHAITNRKKAK</sequence>
<comment type="caution">
    <text evidence="9">The sequence shown here is derived from an EMBL/GenBank/DDBJ whole genome shotgun (WGS) entry which is preliminary data.</text>
</comment>
<dbReference type="InterPro" id="IPR010968">
    <property type="entry name" value="RnfE"/>
</dbReference>
<feature type="transmembrane region" description="Helical" evidence="8">
    <location>
        <begin position="105"/>
        <end position="123"/>
    </location>
</feature>
<evidence type="ECO:0000256" key="1">
    <source>
        <dbReference type="ARBA" id="ARBA00004127"/>
    </source>
</evidence>
<comment type="similarity">
    <text evidence="8">Belongs to the NqrDE/RnfAE family.</text>
</comment>
<evidence type="ECO:0000256" key="3">
    <source>
        <dbReference type="ARBA" id="ARBA00022692"/>
    </source>
</evidence>
<dbReference type="PANTHER" id="PTHR30586:SF0">
    <property type="entry name" value="ION-TRANSLOCATING OXIDOREDUCTASE COMPLEX SUBUNIT E"/>
    <property type="match status" value="1"/>
</dbReference>
<feature type="transmembrane region" description="Helical" evidence="8">
    <location>
        <begin position="79"/>
        <end position="99"/>
    </location>
</feature>
<feature type="transmembrane region" description="Helical" evidence="8">
    <location>
        <begin position="177"/>
        <end position="197"/>
    </location>
</feature>
<evidence type="ECO:0000256" key="8">
    <source>
        <dbReference type="HAMAP-Rule" id="MF_00478"/>
    </source>
</evidence>
<dbReference type="Pfam" id="PF02508">
    <property type="entry name" value="Rnf-Nqr"/>
    <property type="match status" value="1"/>
</dbReference>
<dbReference type="EMBL" id="JBGMEF010000019">
    <property type="protein sequence ID" value="MFO3667363.1"/>
    <property type="molecule type" value="Genomic_DNA"/>
</dbReference>
<dbReference type="Proteomes" id="UP001637994">
    <property type="component" value="Unassembled WGS sequence"/>
</dbReference>
<proteinExistence type="inferred from homology"/>
<dbReference type="RefSeq" id="WP_265213930.1">
    <property type="nucleotide sequence ID" value="NZ_JBGMEF010000019.1"/>
</dbReference>
<dbReference type="NCBIfam" id="NF009070">
    <property type="entry name" value="PRK12405.1"/>
    <property type="match status" value="1"/>
</dbReference>
<gene>
    <name evidence="9" type="primary">rsxE</name>
    <name evidence="8" type="synonym">rnfE</name>
    <name evidence="9" type="ORF">ACCQ42_06215</name>
</gene>
<keyword evidence="6 8" id="KW-1133">Transmembrane helix</keyword>
<evidence type="ECO:0000313" key="9">
    <source>
        <dbReference type="EMBL" id="MFO3667363.1"/>
    </source>
</evidence>
<protein>
    <recommendedName>
        <fullName evidence="8">Ion-translocating oxidoreductase complex subunit E</fullName>
        <ecNumber evidence="8">7.-.-.-</ecNumber>
    </recommendedName>
    <alternativeName>
        <fullName evidence="8">Rnf electron transport complex subunit E</fullName>
    </alternativeName>
</protein>
<accession>A0ABW9MEN7</accession>
<reference evidence="9 10" key="1">
    <citation type="journal article" date="2025" name="Anaerobe">
        <title>Description of Anaerococcus kampingiae sp. nov., Anaerococcus groningensis sp. nov., Anaerococcus martiniensis sp. nov., and Anaerococcus cruorum sp. nov., isolated from human clinical specimens.</title>
        <authorList>
            <person name="Boiten K.E."/>
            <person name="Meijer J."/>
            <person name="van Wezel E.M."/>
            <person name="Veloo A.C.M."/>
        </authorList>
    </citation>
    <scope>NUCLEOTIDE SEQUENCE [LARGE SCALE GENOMIC DNA]</scope>
    <source>
        <strain evidence="9 10">ENR0874</strain>
    </source>
</reference>
<keyword evidence="3 8" id="KW-0812">Transmembrane</keyword>
<evidence type="ECO:0000256" key="6">
    <source>
        <dbReference type="ARBA" id="ARBA00022989"/>
    </source>
</evidence>
<feature type="transmembrane region" description="Helical" evidence="8">
    <location>
        <begin position="46"/>
        <end position="67"/>
    </location>
</feature>
<keyword evidence="5 8" id="KW-0249">Electron transport</keyword>
<comment type="subcellular location">
    <subcellularLocation>
        <location evidence="8">Cell membrane</location>
        <topology evidence="8">Multi-pass membrane protein</topology>
    </subcellularLocation>
    <subcellularLocation>
        <location evidence="1">Endomembrane system</location>
        <topology evidence="1">Multi-pass membrane protein</topology>
    </subcellularLocation>
</comment>
<keyword evidence="8" id="KW-1003">Cell membrane</keyword>